<gene>
    <name evidence="3" type="ORF">JCM9157_2919</name>
</gene>
<evidence type="ECO:0000256" key="1">
    <source>
        <dbReference type="SAM" id="Coils"/>
    </source>
</evidence>
<dbReference type="EMBL" id="BAUV01000023">
    <property type="protein sequence ID" value="GAE35783.1"/>
    <property type="molecule type" value="Genomic_DNA"/>
</dbReference>
<protein>
    <recommendedName>
        <fullName evidence="5">Lipoprotein</fullName>
    </recommendedName>
</protein>
<reference evidence="3 4" key="1">
    <citation type="journal article" date="2014" name="Genome Announc.">
        <title>Draft Genome Sequences of Three Alkaliphilic Bacillus Strains, Bacillus wakoensis JCM 9140T, Bacillus akibai JCM 9157T, and Bacillus hemicellulosilyticus JCM 9152T.</title>
        <authorList>
            <person name="Yuki M."/>
            <person name="Oshima K."/>
            <person name="Suda W."/>
            <person name="Oshida Y."/>
            <person name="Kitamura K."/>
            <person name="Iida T."/>
            <person name="Hattori M."/>
            <person name="Ohkuma M."/>
        </authorList>
    </citation>
    <scope>NUCLEOTIDE SEQUENCE [LARGE SCALE GENOMIC DNA]</scope>
    <source>
        <strain evidence="3 4">JCM 9157</strain>
    </source>
</reference>
<keyword evidence="1" id="KW-0175">Coiled coil</keyword>
<keyword evidence="4" id="KW-1185">Reference proteome</keyword>
<evidence type="ECO:0000313" key="3">
    <source>
        <dbReference type="EMBL" id="GAE35783.1"/>
    </source>
</evidence>
<evidence type="ECO:0000256" key="2">
    <source>
        <dbReference type="SAM" id="SignalP"/>
    </source>
</evidence>
<feature type="signal peptide" evidence="2">
    <location>
        <begin position="1"/>
        <end position="20"/>
    </location>
</feature>
<feature type="coiled-coil region" evidence="1">
    <location>
        <begin position="43"/>
        <end position="74"/>
    </location>
</feature>
<name>W4QVW9_HALA3</name>
<accession>W4QVW9</accession>
<comment type="caution">
    <text evidence="3">The sequence shown here is derived from an EMBL/GenBank/DDBJ whole genome shotgun (WGS) entry which is preliminary data.</text>
</comment>
<dbReference type="PROSITE" id="PS51257">
    <property type="entry name" value="PROKAR_LIPOPROTEIN"/>
    <property type="match status" value="1"/>
</dbReference>
<dbReference type="RefSeq" id="WP_035665331.1">
    <property type="nucleotide sequence ID" value="NZ_BAUV01000023.1"/>
</dbReference>
<dbReference type="Proteomes" id="UP000018896">
    <property type="component" value="Unassembled WGS sequence"/>
</dbReference>
<feature type="chain" id="PRO_5004847382" description="Lipoprotein" evidence="2">
    <location>
        <begin position="21"/>
        <end position="288"/>
    </location>
</feature>
<sequence length="288" mass="33727">MKNLLMMISISWLLVLSACMSEKVLEQEQIEYPVEEQTDEQVEEIEDESYQDTEEQIEEVEEEQTEEVSVLTEEEAVQFVIGVEKKAVEILSNSFEMGEEELVFQDTFEELTSQLAEVYSTNMIEGKFKQIYEKPRRFFEPIHEFPLAQPIVPENQVVIYSEEEMVVYTQPVVNGEENYIYQYVLAVEDHKWKIKDEKKYLSPIGAETAVRHVSKLHDSEINVVFDGPQHLEDHINMLEAEDSFLVHVYVLNEQNVSITLGWYTVDPVTRIVYELNLLENEYEEIGTY</sequence>
<dbReference type="AlphaFoldDB" id="W4QVW9"/>
<keyword evidence="2" id="KW-0732">Signal</keyword>
<evidence type="ECO:0008006" key="5">
    <source>
        <dbReference type="Google" id="ProtNLM"/>
    </source>
</evidence>
<proteinExistence type="predicted"/>
<evidence type="ECO:0000313" key="4">
    <source>
        <dbReference type="Proteomes" id="UP000018896"/>
    </source>
</evidence>
<organism evidence="3 4">
    <name type="scientific">Halalkalibacter akibai (strain ATCC 43226 / DSM 21942 / CIP 109018 / JCM 9157 / 1139)</name>
    <name type="common">Bacillus akibai</name>
    <dbReference type="NCBI Taxonomy" id="1236973"/>
    <lineage>
        <taxon>Bacteria</taxon>
        <taxon>Bacillati</taxon>
        <taxon>Bacillota</taxon>
        <taxon>Bacilli</taxon>
        <taxon>Bacillales</taxon>
        <taxon>Bacillaceae</taxon>
        <taxon>Halalkalibacter</taxon>
    </lineage>
</organism>